<sequence>MPRTRFSPLLLLLAFLLAARLAGQGFADEIQVYTNDIQKPGKVGLEVHLNRILQGPKDAPSGLPFNGSWNLTPEISYGLLPTLDIGLYLPTARDTDHHYRFSGPKFRIKWLPIRGEGEEAMGPFLGLNLEVARTNRSFSDLRWESELRVLAGHQLEDWMLAVNPVFTWPLSDGQGRGTPDFATAWKAAYTRWKGAAPGLELYLDHGLLNHANLAREQSQRLFATLDVDHGPLVFNVGIGRGLTAVSERWTLKFIFEFAF</sequence>
<organism evidence="2 3">
    <name type="scientific">Candidatus Geothrix skivensis</name>
    <dbReference type="NCBI Taxonomy" id="2954439"/>
    <lineage>
        <taxon>Bacteria</taxon>
        <taxon>Pseudomonadati</taxon>
        <taxon>Acidobacteriota</taxon>
        <taxon>Holophagae</taxon>
        <taxon>Holophagales</taxon>
        <taxon>Holophagaceae</taxon>
        <taxon>Geothrix</taxon>
    </lineage>
</organism>
<feature type="chain" id="PRO_5039381584" description="Transporter" evidence="1">
    <location>
        <begin position="28"/>
        <end position="259"/>
    </location>
</feature>
<dbReference type="Proteomes" id="UP000886657">
    <property type="component" value="Unassembled WGS sequence"/>
</dbReference>
<gene>
    <name evidence="2" type="ORF">IPP58_03875</name>
</gene>
<feature type="signal peptide" evidence="1">
    <location>
        <begin position="1"/>
        <end position="27"/>
    </location>
</feature>
<accession>A0A9D7SDK1</accession>
<comment type="caution">
    <text evidence="2">The sequence shown here is derived from an EMBL/GenBank/DDBJ whole genome shotgun (WGS) entry which is preliminary data.</text>
</comment>
<dbReference type="EMBL" id="JADKIO010000005">
    <property type="protein sequence ID" value="MBK9795624.1"/>
    <property type="molecule type" value="Genomic_DNA"/>
</dbReference>
<evidence type="ECO:0000256" key="1">
    <source>
        <dbReference type="SAM" id="SignalP"/>
    </source>
</evidence>
<protein>
    <recommendedName>
        <fullName evidence="4">Transporter</fullName>
    </recommendedName>
</protein>
<evidence type="ECO:0000313" key="3">
    <source>
        <dbReference type="Proteomes" id="UP000886657"/>
    </source>
</evidence>
<dbReference type="AlphaFoldDB" id="A0A9D7SDK1"/>
<proteinExistence type="predicted"/>
<evidence type="ECO:0000313" key="2">
    <source>
        <dbReference type="EMBL" id="MBK9795624.1"/>
    </source>
</evidence>
<evidence type="ECO:0008006" key="4">
    <source>
        <dbReference type="Google" id="ProtNLM"/>
    </source>
</evidence>
<name>A0A9D7SDK1_9BACT</name>
<reference evidence="2" key="1">
    <citation type="submission" date="2020-10" db="EMBL/GenBank/DDBJ databases">
        <title>Connecting structure to function with the recovery of over 1000 high-quality activated sludge metagenome-assembled genomes encoding full-length rRNA genes using long-read sequencing.</title>
        <authorList>
            <person name="Singleton C.M."/>
            <person name="Petriglieri F."/>
            <person name="Kristensen J.M."/>
            <person name="Kirkegaard R.H."/>
            <person name="Michaelsen T.Y."/>
            <person name="Andersen M.H."/>
            <person name="Karst S.M."/>
            <person name="Dueholm M.S."/>
            <person name="Nielsen P.H."/>
            <person name="Albertsen M."/>
        </authorList>
    </citation>
    <scope>NUCLEOTIDE SEQUENCE</scope>
    <source>
        <strain evidence="2">Skiv_18-Q3-R9-52_MAXAC.067</strain>
    </source>
</reference>
<keyword evidence="1" id="KW-0732">Signal</keyword>